<feature type="binding site" evidence="13">
    <location>
        <position position="83"/>
    </location>
    <ligand>
        <name>Ca(2+)</name>
        <dbReference type="ChEBI" id="CHEBI:29108"/>
        <label>1</label>
    </ligand>
</feature>
<dbReference type="PANTHER" id="PTHR31517:SF51">
    <property type="entry name" value="PEROXIDASE 55"/>
    <property type="match status" value="1"/>
</dbReference>
<dbReference type="EMBL" id="RWGY01000031">
    <property type="protein sequence ID" value="TVU16722.1"/>
    <property type="molecule type" value="Genomic_DNA"/>
</dbReference>
<dbReference type="Gene3D" id="1.10.420.10">
    <property type="entry name" value="Peroxidase, domain 2"/>
    <property type="match status" value="1"/>
</dbReference>
<dbReference type="EC" id="1.11.1.7" evidence="16"/>
<feature type="disulfide bond" evidence="15">
    <location>
        <begin position="203"/>
        <end position="215"/>
    </location>
</feature>
<dbReference type="PROSITE" id="PS50873">
    <property type="entry name" value="PEROXIDASE_4"/>
    <property type="match status" value="1"/>
</dbReference>
<keyword evidence="16" id="KW-0732">Signal</keyword>
<feature type="domain" description="Plant heme peroxidase family profile" evidence="17">
    <location>
        <begin position="34"/>
        <end position="305"/>
    </location>
</feature>
<dbReference type="GO" id="GO:0005576">
    <property type="term" value="C:extracellular region"/>
    <property type="evidence" value="ECO:0007669"/>
    <property type="project" value="UniProtKB-SubCell"/>
</dbReference>
<dbReference type="Pfam" id="PF00141">
    <property type="entry name" value="peroxidase"/>
    <property type="match status" value="1"/>
</dbReference>
<evidence type="ECO:0000256" key="13">
    <source>
        <dbReference type="PIRSR" id="PIRSR600823-3"/>
    </source>
</evidence>
<feature type="chain" id="PRO_5023962750" description="Peroxidase" evidence="16">
    <location>
        <begin position="26"/>
        <end position="319"/>
    </location>
</feature>
<dbReference type="GO" id="GO:0046872">
    <property type="term" value="F:metal ion binding"/>
    <property type="evidence" value="ECO:0007669"/>
    <property type="project" value="UniProtKB-UniRule"/>
</dbReference>
<evidence type="ECO:0000259" key="17">
    <source>
        <dbReference type="PROSITE" id="PS50873"/>
    </source>
</evidence>
<feature type="disulfide bond" evidence="15">
    <location>
        <begin position="75"/>
        <end position="80"/>
    </location>
</feature>
<feature type="binding site" evidence="13">
    <location>
        <position position="224"/>
    </location>
    <ligand>
        <name>Ca(2+)</name>
        <dbReference type="ChEBI" id="CHEBI:29108"/>
        <label>2</label>
    </ligand>
</feature>
<gene>
    <name evidence="18" type="ORF">EJB05_40297</name>
</gene>
<feature type="disulfide bond" evidence="15">
    <location>
        <begin position="125"/>
        <end position="301"/>
    </location>
</feature>
<evidence type="ECO:0000256" key="8">
    <source>
        <dbReference type="ARBA" id="ARBA00023002"/>
    </source>
</evidence>
<feature type="binding site" evidence="13">
    <location>
        <position position="227"/>
    </location>
    <ligand>
        <name>Ca(2+)</name>
        <dbReference type="ChEBI" id="CHEBI:29108"/>
        <label>2</label>
    </ligand>
</feature>
<comment type="function">
    <text evidence="16">Removal of H(2)O(2), oxidation of toxic reductants, biosynthesis and degradation of lignin, suberization, auxin catabolism, response to environmental stresses such as wounding, pathogen attack and oxidative stress.</text>
</comment>
<proteinExistence type="inferred from homology"/>
<name>A0A5J9TZ81_9POAL</name>
<dbReference type="Gene3D" id="1.10.520.10">
    <property type="match status" value="1"/>
</dbReference>
<dbReference type="PANTHER" id="PTHR31517">
    <property type="match status" value="1"/>
</dbReference>
<keyword evidence="16" id="KW-0964">Secreted</keyword>
<evidence type="ECO:0000256" key="1">
    <source>
        <dbReference type="ARBA" id="ARBA00000189"/>
    </source>
</evidence>
<dbReference type="InterPro" id="IPR002016">
    <property type="entry name" value="Haem_peroxidase"/>
</dbReference>
<feature type="binding site" evidence="13">
    <location>
        <position position="74"/>
    </location>
    <ligand>
        <name>Ca(2+)</name>
        <dbReference type="ChEBI" id="CHEBI:29108"/>
        <label>1</label>
    </ligand>
</feature>
<keyword evidence="10 16" id="KW-0376">Hydrogen peroxide</keyword>
<feature type="binding site" evidence="13">
    <location>
        <position position="89"/>
    </location>
    <ligand>
        <name>Ca(2+)</name>
        <dbReference type="ChEBI" id="CHEBI:29108"/>
        <label>1</label>
    </ligand>
</feature>
<keyword evidence="9 13" id="KW-0408">Iron</keyword>
<feature type="binding site" evidence="13">
    <location>
        <position position="81"/>
    </location>
    <ligand>
        <name>Ca(2+)</name>
        <dbReference type="ChEBI" id="CHEBI:29108"/>
        <label>1</label>
    </ligand>
</feature>
<evidence type="ECO:0000256" key="5">
    <source>
        <dbReference type="ARBA" id="ARBA00022617"/>
    </source>
</evidence>
<feature type="binding site" evidence="12">
    <location>
        <position position="164"/>
    </location>
    <ligand>
        <name>substrate</name>
    </ligand>
</feature>
<dbReference type="GO" id="GO:0006979">
    <property type="term" value="P:response to oxidative stress"/>
    <property type="evidence" value="ECO:0007669"/>
    <property type="project" value="UniProtKB-UniRule"/>
</dbReference>
<dbReference type="InterPro" id="IPR019794">
    <property type="entry name" value="Peroxidases_AS"/>
</dbReference>
<dbReference type="GO" id="GO:0042744">
    <property type="term" value="P:hydrogen peroxide catabolic process"/>
    <property type="evidence" value="ECO:0007669"/>
    <property type="project" value="UniProtKB-KW"/>
</dbReference>
<dbReference type="InterPro" id="IPR000823">
    <property type="entry name" value="Peroxidase_pln"/>
</dbReference>
<dbReference type="SUPFAM" id="SSF48113">
    <property type="entry name" value="Heme-dependent peroxidases"/>
    <property type="match status" value="1"/>
</dbReference>
<evidence type="ECO:0000256" key="9">
    <source>
        <dbReference type="ARBA" id="ARBA00023004"/>
    </source>
</evidence>
<evidence type="ECO:0000313" key="19">
    <source>
        <dbReference type="Proteomes" id="UP000324897"/>
    </source>
</evidence>
<dbReference type="AlphaFoldDB" id="A0A5J9TZ81"/>
<comment type="similarity">
    <text evidence="16">Belongs to the peroxidase family. Classical plant (class III) peroxidase subfamily.</text>
</comment>
<dbReference type="PROSITE" id="PS00436">
    <property type="entry name" value="PEROXIDASE_2"/>
    <property type="match status" value="1"/>
</dbReference>
<dbReference type="PRINTS" id="PR00461">
    <property type="entry name" value="PLPEROXIDASE"/>
</dbReference>
<protein>
    <recommendedName>
        <fullName evidence="16">Peroxidase</fullName>
        <ecNumber evidence="16">1.11.1.7</ecNumber>
    </recommendedName>
</protein>
<keyword evidence="8 16" id="KW-0560">Oxidoreductase</keyword>
<keyword evidence="7 13" id="KW-0106">Calcium</keyword>
<evidence type="ECO:0000256" key="11">
    <source>
        <dbReference type="PIRSR" id="PIRSR600823-1"/>
    </source>
</evidence>
<keyword evidence="6 13" id="KW-0479">Metal-binding</keyword>
<keyword evidence="15" id="KW-1015">Disulfide bond</keyword>
<evidence type="ECO:0000313" key="18">
    <source>
        <dbReference type="EMBL" id="TVU16722.1"/>
    </source>
</evidence>
<dbReference type="Gramene" id="TVU16722">
    <property type="protein sequence ID" value="TVU16722"/>
    <property type="gene ID" value="EJB05_40297"/>
</dbReference>
<evidence type="ECO:0000256" key="6">
    <source>
        <dbReference type="ARBA" id="ARBA00022723"/>
    </source>
</evidence>
<feature type="binding site" evidence="13">
    <location>
        <position position="79"/>
    </location>
    <ligand>
        <name>Ca(2+)</name>
        <dbReference type="ChEBI" id="CHEBI:29108"/>
        <label>1</label>
    </ligand>
</feature>
<keyword evidence="4 16" id="KW-0575">Peroxidase</keyword>
<feature type="site" description="Transition state stabilizer" evidence="14">
    <location>
        <position position="69"/>
    </location>
</feature>
<dbReference type="Proteomes" id="UP000324897">
    <property type="component" value="Unassembled WGS sequence"/>
</dbReference>
<dbReference type="GO" id="GO:0140825">
    <property type="term" value="F:lactoperoxidase activity"/>
    <property type="evidence" value="ECO:0007669"/>
    <property type="project" value="UniProtKB-EC"/>
</dbReference>
<comment type="caution">
    <text evidence="18">The sequence shown here is derived from an EMBL/GenBank/DDBJ whole genome shotgun (WGS) entry which is preliminary data.</text>
</comment>
<evidence type="ECO:0000256" key="14">
    <source>
        <dbReference type="PIRSR" id="PIRSR600823-4"/>
    </source>
</evidence>
<comment type="similarity">
    <text evidence="3">Belongs to the peroxidase family. Ascorbate peroxidase subfamily.</text>
</comment>
<evidence type="ECO:0000256" key="15">
    <source>
        <dbReference type="PIRSR" id="PIRSR600823-5"/>
    </source>
</evidence>
<evidence type="ECO:0000256" key="3">
    <source>
        <dbReference type="ARBA" id="ARBA00006873"/>
    </source>
</evidence>
<dbReference type="PROSITE" id="PS00435">
    <property type="entry name" value="PEROXIDASE_1"/>
    <property type="match status" value="1"/>
</dbReference>
<evidence type="ECO:0000256" key="10">
    <source>
        <dbReference type="ARBA" id="ARBA00023324"/>
    </source>
</evidence>
<feature type="non-terminal residue" evidence="18">
    <location>
        <position position="1"/>
    </location>
</feature>
<feature type="binding site" evidence="13">
    <location>
        <position position="196"/>
    </location>
    <ligand>
        <name>Ca(2+)</name>
        <dbReference type="ChEBI" id="CHEBI:29108"/>
        <label>2</label>
    </ligand>
</feature>
<evidence type="ECO:0000256" key="7">
    <source>
        <dbReference type="ARBA" id="ARBA00022837"/>
    </source>
</evidence>
<dbReference type="GO" id="GO:0020037">
    <property type="term" value="F:heme binding"/>
    <property type="evidence" value="ECO:0007669"/>
    <property type="project" value="UniProtKB-UniRule"/>
</dbReference>
<evidence type="ECO:0000256" key="12">
    <source>
        <dbReference type="PIRSR" id="PIRSR600823-2"/>
    </source>
</evidence>
<feature type="signal peptide" evidence="16">
    <location>
        <begin position="1"/>
        <end position="25"/>
    </location>
</feature>
<evidence type="ECO:0000256" key="4">
    <source>
        <dbReference type="ARBA" id="ARBA00022559"/>
    </source>
</evidence>
<dbReference type="PRINTS" id="PR00458">
    <property type="entry name" value="PEROXIDASE"/>
</dbReference>
<feature type="binding site" description="axial binding residue" evidence="13">
    <location>
        <position position="195"/>
    </location>
    <ligand>
        <name>heme b</name>
        <dbReference type="ChEBI" id="CHEBI:60344"/>
    </ligand>
    <ligandPart>
        <name>Fe</name>
        <dbReference type="ChEBI" id="CHEBI:18248"/>
    </ligandPart>
</feature>
<reference evidence="18 19" key="1">
    <citation type="journal article" date="2019" name="Sci. Rep.">
        <title>A high-quality genome of Eragrostis curvula grass provides insights into Poaceae evolution and supports new strategies to enhance forage quality.</title>
        <authorList>
            <person name="Carballo J."/>
            <person name="Santos B.A.C.M."/>
            <person name="Zappacosta D."/>
            <person name="Garbus I."/>
            <person name="Selva J.P."/>
            <person name="Gallo C.A."/>
            <person name="Diaz A."/>
            <person name="Albertini E."/>
            <person name="Caccamo M."/>
            <person name="Echenique V."/>
        </authorList>
    </citation>
    <scope>NUCLEOTIDE SEQUENCE [LARGE SCALE GENOMIC DNA]</scope>
    <source>
        <strain evidence="19">cv. Victoria</strain>
        <tissue evidence="18">Leaf</tissue>
    </source>
</reference>
<dbReference type="InterPro" id="IPR019793">
    <property type="entry name" value="Peroxidases_heam-ligand_BS"/>
</dbReference>
<organism evidence="18 19">
    <name type="scientific">Eragrostis curvula</name>
    <name type="common">weeping love grass</name>
    <dbReference type="NCBI Taxonomy" id="38414"/>
    <lineage>
        <taxon>Eukaryota</taxon>
        <taxon>Viridiplantae</taxon>
        <taxon>Streptophyta</taxon>
        <taxon>Embryophyta</taxon>
        <taxon>Tracheophyta</taxon>
        <taxon>Spermatophyta</taxon>
        <taxon>Magnoliopsida</taxon>
        <taxon>Liliopsida</taxon>
        <taxon>Poales</taxon>
        <taxon>Poaceae</taxon>
        <taxon>PACMAD clade</taxon>
        <taxon>Chloridoideae</taxon>
        <taxon>Eragrostideae</taxon>
        <taxon>Eragrostidinae</taxon>
        <taxon>Eragrostis</taxon>
    </lineage>
</organism>
<feature type="disulfide bond" evidence="15">
    <location>
        <begin position="42"/>
        <end position="118"/>
    </location>
</feature>
<comment type="subcellular location">
    <subcellularLocation>
        <location evidence="2 16">Secreted</location>
    </subcellularLocation>
</comment>
<comment type="cofactor">
    <cofactor evidence="13 16">
        <name>heme b</name>
        <dbReference type="ChEBI" id="CHEBI:60344"/>
    </cofactor>
    <text evidence="13 16">Binds 1 heme b (iron(II)-protoporphyrin IX) group per subunit.</text>
</comment>
<evidence type="ECO:0000256" key="16">
    <source>
        <dbReference type="RuleBase" id="RU362060"/>
    </source>
</evidence>
<accession>A0A5J9TZ81</accession>
<comment type="cofactor">
    <cofactor evidence="13 16">
        <name>Ca(2+)</name>
        <dbReference type="ChEBI" id="CHEBI:29108"/>
    </cofactor>
    <text evidence="13 16">Binds 2 calcium ions per subunit.</text>
</comment>
<comment type="catalytic activity">
    <reaction evidence="1 16">
        <text>2 a phenolic donor + H2O2 = 2 a phenolic radical donor + 2 H2O</text>
        <dbReference type="Rhea" id="RHEA:56136"/>
        <dbReference type="ChEBI" id="CHEBI:15377"/>
        <dbReference type="ChEBI" id="CHEBI:16240"/>
        <dbReference type="ChEBI" id="CHEBI:139520"/>
        <dbReference type="ChEBI" id="CHEBI:139521"/>
        <dbReference type="EC" id="1.11.1.7"/>
    </reaction>
</comment>
<dbReference type="InterPro" id="IPR010255">
    <property type="entry name" value="Haem_peroxidase_sf"/>
</dbReference>
<feature type="binding site" evidence="13">
    <location>
        <position position="232"/>
    </location>
    <ligand>
        <name>Ca(2+)</name>
        <dbReference type="ChEBI" id="CHEBI:29108"/>
        <label>2</label>
    </ligand>
</feature>
<keyword evidence="5 16" id="KW-0349">Heme</keyword>
<evidence type="ECO:0000256" key="2">
    <source>
        <dbReference type="ARBA" id="ARBA00004613"/>
    </source>
</evidence>
<keyword evidence="19" id="KW-1185">Reference proteome</keyword>
<feature type="active site" description="Proton acceptor" evidence="11">
    <location>
        <position position="73"/>
    </location>
</feature>
<sequence>MGVVPGRRPVLVAMAVGVLAVLAMAQQDQDDVVGVYQPRDPCPQVETIVQQIVADEVRQNPQITAGFLRVFFHDCFTGGCDASILLDGEWNAPPNRGSVQPRVRELVNVIRDRVNRVCGDKAVSCADILALATRDSVVAAKGPRVPISRGRFDSLTFGTNGDIPSPFDSIAKLRQTFGKFKLDKAADLVALSGGHTVGKTRFCGGVVRPDFKANCNAKGSHDLDVITPVVFDNQYFVGLNRSLGVFPTDQKLLTDDAETRNLVIAFARDQNEFFKQWTTSFKKLSDVNWVSQKTGEIRRDCARTNSGRLGSIIQDAADQ</sequence>
<dbReference type="OrthoDB" id="2113341at2759"/>